<reference evidence="2" key="1">
    <citation type="submission" date="2020-08" db="EMBL/GenBank/DDBJ databases">
        <title>Multicomponent nature underlies the extraordinary mechanical properties of spider dragline silk.</title>
        <authorList>
            <person name="Kono N."/>
            <person name="Nakamura H."/>
            <person name="Mori M."/>
            <person name="Yoshida Y."/>
            <person name="Ohtoshi R."/>
            <person name="Malay A.D."/>
            <person name="Moran D.A.P."/>
            <person name="Tomita M."/>
            <person name="Numata K."/>
            <person name="Arakawa K."/>
        </authorList>
    </citation>
    <scope>NUCLEOTIDE SEQUENCE</scope>
</reference>
<feature type="compositionally biased region" description="Basic and acidic residues" evidence="1">
    <location>
        <begin position="56"/>
        <end position="96"/>
    </location>
</feature>
<dbReference type="EMBL" id="BMAU01021247">
    <property type="protein sequence ID" value="GFY04875.1"/>
    <property type="molecule type" value="Genomic_DNA"/>
</dbReference>
<proteinExistence type="predicted"/>
<evidence type="ECO:0000256" key="1">
    <source>
        <dbReference type="SAM" id="MobiDB-lite"/>
    </source>
</evidence>
<evidence type="ECO:0000313" key="3">
    <source>
        <dbReference type="Proteomes" id="UP000887159"/>
    </source>
</evidence>
<sequence>MASTRCYLTSARLHGAIVYCLNSGAPTPRLAAIMVKESRYPIDNRRRLSRKNPVASEERALDRENLREEPCPGSKEGEESPKGRRTDIGVKRKEKR</sequence>
<evidence type="ECO:0000313" key="2">
    <source>
        <dbReference type="EMBL" id="GFY04875.1"/>
    </source>
</evidence>
<protein>
    <submittedName>
        <fullName evidence="2">Uncharacterized protein</fullName>
    </submittedName>
</protein>
<dbReference type="AlphaFoldDB" id="A0A8X6S584"/>
<organism evidence="2 3">
    <name type="scientific">Trichonephila clavipes</name>
    <name type="common">Golden silk orbweaver</name>
    <name type="synonym">Nephila clavipes</name>
    <dbReference type="NCBI Taxonomy" id="2585209"/>
    <lineage>
        <taxon>Eukaryota</taxon>
        <taxon>Metazoa</taxon>
        <taxon>Ecdysozoa</taxon>
        <taxon>Arthropoda</taxon>
        <taxon>Chelicerata</taxon>
        <taxon>Arachnida</taxon>
        <taxon>Araneae</taxon>
        <taxon>Araneomorphae</taxon>
        <taxon>Entelegynae</taxon>
        <taxon>Araneoidea</taxon>
        <taxon>Nephilidae</taxon>
        <taxon>Trichonephila</taxon>
    </lineage>
</organism>
<feature type="region of interest" description="Disordered" evidence="1">
    <location>
        <begin position="44"/>
        <end position="96"/>
    </location>
</feature>
<dbReference type="Proteomes" id="UP000887159">
    <property type="component" value="Unassembled WGS sequence"/>
</dbReference>
<name>A0A8X6S584_TRICX</name>
<gene>
    <name evidence="2" type="ORF">TNCV_2175311</name>
</gene>
<keyword evidence="3" id="KW-1185">Reference proteome</keyword>
<accession>A0A8X6S584</accession>
<comment type="caution">
    <text evidence="2">The sequence shown here is derived from an EMBL/GenBank/DDBJ whole genome shotgun (WGS) entry which is preliminary data.</text>
</comment>